<dbReference type="RefSeq" id="XP_034117164.1">
    <property type="nucleotide sequence ID" value="XM_034261273.2"/>
</dbReference>
<evidence type="ECO:0000313" key="1">
    <source>
        <dbReference type="Proteomes" id="UP000515160"/>
    </source>
</evidence>
<protein>
    <submittedName>
        <fullName evidence="2">Uncharacterized protein LOC117576495</fullName>
    </submittedName>
</protein>
<dbReference type="InterPro" id="IPR026142">
    <property type="entry name" value="Pro_pase_1_reg_su_36"/>
</dbReference>
<dbReference type="Proteomes" id="UP000515160">
    <property type="component" value="Chromosome 2R"/>
</dbReference>
<evidence type="ECO:0000313" key="2">
    <source>
        <dbReference type="RefSeq" id="XP_034117164.1"/>
    </source>
</evidence>
<dbReference type="GO" id="GO:0019902">
    <property type="term" value="F:phosphatase binding"/>
    <property type="evidence" value="ECO:0007669"/>
    <property type="project" value="InterPro"/>
</dbReference>
<keyword evidence="1" id="KW-1185">Reference proteome</keyword>
<gene>
    <name evidence="2" type="primary">LOC117576495</name>
</gene>
<sequence length="496" mass="59388">MIRIYADTYVPKYRSGKWSWDTKKDGLHFEPHNDLEDAKERYIETNGYKFLRTINQEEEMIFRQQYVRSEATFDTDTVVINDVRDLVLFLMPKEFLTMKFLEFIHKPAVHRLIHALIIYFEYFLRLVEFVLVRRDELAGDMAQIQSEQTNEMKRIFSIYLSQYRMLVARNYSVILKGQGDMAQFYHMKEIVHISATIKDKYFHEQFLAVTIQIVWIAMHRRAYNVIEMEMNRLFRSEHFVTDRPEYLKFTPAEKSLLYGRNNKIVNYRTQVSPLIQELEHIADEDLPILWIGERKYRGTDTRIVQIELEYIVPGPQLFMIDVAHGILGHPKILYDTMLNLDWPAVRFANYSVEHDPYHIVRQPHLQIPNIDEVKLRRMSKNYDQFFKVYRIYEPSSRHMLNKWSQREKVINFYRSGGVLDDIYVRCRKDIMKRTYGPTVMNIIAKYFKLVSRLRKKAHVMKEDDTISARSIPISIASGTMRKKPLKQIASEHYFEE</sequence>
<dbReference type="Pfam" id="PF14895">
    <property type="entry name" value="PPPI_inhib"/>
    <property type="match status" value="1"/>
</dbReference>
<organism evidence="1 2">
    <name type="scientific">Drosophila albomicans</name>
    <name type="common">Fruit fly</name>
    <dbReference type="NCBI Taxonomy" id="7291"/>
    <lineage>
        <taxon>Eukaryota</taxon>
        <taxon>Metazoa</taxon>
        <taxon>Ecdysozoa</taxon>
        <taxon>Arthropoda</taxon>
        <taxon>Hexapoda</taxon>
        <taxon>Insecta</taxon>
        <taxon>Pterygota</taxon>
        <taxon>Neoptera</taxon>
        <taxon>Endopterygota</taxon>
        <taxon>Diptera</taxon>
        <taxon>Brachycera</taxon>
        <taxon>Muscomorpha</taxon>
        <taxon>Ephydroidea</taxon>
        <taxon>Drosophilidae</taxon>
        <taxon>Drosophila</taxon>
    </lineage>
</organism>
<dbReference type="OrthoDB" id="6724830at2759"/>
<proteinExistence type="predicted"/>
<dbReference type="AlphaFoldDB" id="A0A6P8XV65"/>
<name>A0A6P8XV65_DROAB</name>
<dbReference type="PANTHER" id="PTHR21055">
    <property type="entry name" value="PROTEIN PHOSPHATASE 1 REGULATORY SUBUNIT 36"/>
    <property type="match status" value="1"/>
</dbReference>
<dbReference type="PANTHER" id="PTHR21055:SF3">
    <property type="entry name" value="PROTEIN PHOSPHATASE 1 REGULATORY SUBUNIT 36"/>
    <property type="match status" value="1"/>
</dbReference>
<dbReference type="GeneID" id="117576495"/>
<accession>A0A6P8XV65</accession>
<reference evidence="2" key="1">
    <citation type="submission" date="2025-08" db="UniProtKB">
        <authorList>
            <consortium name="RefSeq"/>
        </authorList>
    </citation>
    <scope>IDENTIFICATION</scope>
    <source>
        <strain evidence="2">15112-1751.03</strain>
        <tissue evidence="2">Whole Adult</tissue>
    </source>
</reference>